<evidence type="ECO:0000256" key="4">
    <source>
        <dbReference type="ARBA" id="ARBA00022989"/>
    </source>
</evidence>
<comment type="similarity">
    <text evidence="2">Belongs to the TMEM19 family.</text>
</comment>
<evidence type="ECO:0000256" key="6">
    <source>
        <dbReference type="SAM" id="MobiDB-lite"/>
    </source>
</evidence>
<dbReference type="PANTHER" id="PTHR13353">
    <property type="entry name" value="TRANSMEMBRANE PROTEIN 19"/>
    <property type="match status" value="1"/>
</dbReference>
<feature type="transmembrane region" description="Helical" evidence="7">
    <location>
        <begin position="228"/>
        <end position="253"/>
    </location>
</feature>
<comment type="caution">
    <text evidence="8">The sequence shown here is derived from an EMBL/GenBank/DDBJ whole genome shotgun (WGS) entry which is preliminary data.</text>
</comment>
<organism evidence="8 9">
    <name type="scientific">Lithohypha guttulata</name>
    <dbReference type="NCBI Taxonomy" id="1690604"/>
    <lineage>
        <taxon>Eukaryota</taxon>
        <taxon>Fungi</taxon>
        <taxon>Dikarya</taxon>
        <taxon>Ascomycota</taxon>
        <taxon>Pezizomycotina</taxon>
        <taxon>Eurotiomycetes</taxon>
        <taxon>Chaetothyriomycetidae</taxon>
        <taxon>Chaetothyriales</taxon>
        <taxon>Trichomeriaceae</taxon>
        <taxon>Lithohypha</taxon>
    </lineage>
</organism>
<feature type="region of interest" description="Disordered" evidence="6">
    <location>
        <begin position="102"/>
        <end position="135"/>
    </location>
</feature>
<dbReference type="GO" id="GO:0016020">
    <property type="term" value="C:membrane"/>
    <property type="evidence" value="ECO:0007669"/>
    <property type="project" value="UniProtKB-SubCell"/>
</dbReference>
<accession>A0AAN7Y6J8</accession>
<proteinExistence type="inferred from homology"/>
<name>A0AAN7Y6J8_9EURO</name>
<dbReference type="AlphaFoldDB" id="A0AAN7Y6J8"/>
<protein>
    <recommendedName>
        <fullName evidence="10">Transmembrane protein 19</fullName>
    </recommendedName>
</protein>
<evidence type="ECO:0000313" key="8">
    <source>
        <dbReference type="EMBL" id="KAK5085391.1"/>
    </source>
</evidence>
<keyword evidence="3 7" id="KW-0812">Transmembrane</keyword>
<evidence type="ECO:0000313" key="9">
    <source>
        <dbReference type="Proteomes" id="UP001309876"/>
    </source>
</evidence>
<dbReference type="EMBL" id="JAVRRJ010000004">
    <property type="protein sequence ID" value="KAK5085391.1"/>
    <property type="molecule type" value="Genomic_DNA"/>
</dbReference>
<dbReference type="PANTHER" id="PTHR13353:SF5">
    <property type="entry name" value="TRANSMEMBRANE PROTEIN 19"/>
    <property type="match status" value="1"/>
</dbReference>
<feature type="transmembrane region" description="Helical" evidence="7">
    <location>
        <begin position="21"/>
        <end position="39"/>
    </location>
</feature>
<reference evidence="8 9" key="1">
    <citation type="submission" date="2023-08" db="EMBL/GenBank/DDBJ databases">
        <title>Black Yeasts Isolated from many extreme environments.</title>
        <authorList>
            <person name="Coleine C."/>
            <person name="Stajich J.E."/>
            <person name="Selbmann L."/>
        </authorList>
    </citation>
    <scope>NUCLEOTIDE SEQUENCE [LARGE SCALE GENOMIC DNA]</scope>
    <source>
        <strain evidence="8 9">CCFEE 5910</strain>
    </source>
</reference>
<dbReference type="Proteomes" id="UP001309876">
    <property type="component" value="Unassembled WGS sequence"/>
</dbReference>
<feature type="transmembrane region" description="Helical" evidence="7">
    <location>
        <begin position="45"/>
        <end position="63"/>
    </location>
</feature>
<evidence type="ECO:0000256" key="2">
    <source>
        <dbReference type="ARBA" id="ARBA00009012"/>
    </source>
</evidence>
<evidence type="ECO:0000256" key="1">
    <source>
        <dbReference type="ARBA" id="ARBA00004141"/>
    </source>
</evidence>
<keyword evidence="4 7" id="KW-1133">Transmembrane helix</keyword>
<evidence type="ECO:0000256" key="3">
    <source>
        <dbReference type="ARBA" id="ARBA00022692"/>
    </source>
</evidence>
<sequence length="327" mass="33597">MRWDIAAPVTLYLVYRSYSHGSLTPLGIVAAAVTATLHALHPSPLPFTLLVTFFMLGTTATKIKADVKAALTMSSTGSHGRAPHASAIGFVFSGGWNKTKEYHEQKQRAAGKPGSGHVGPAGGQEPRSYSKGQDISFCPTSNRTKDLILLGIIANYAAVTADTLSSELGILSRSKPHFILQPWTTVPPGTNGGVTFTGILAGGAGAAVIGAVSALLLPAPGSGTLKDYLGLVLLTGGWGTLGSALDSILGALLQASVIDRRSGKVVEASNGGRVLVLAKEASTQQAKDKGNPSRAIGSGRDILDNNQVNFVMAATMTLGAIGLASVL</sequence>
<evidence type="ECO:0000256" key="7">
    <source>
        <dbReference type="SAM" id="Phobius"/>
    </source>
</evidence>
<keyword evidence="9" id="KW-1185">Reference proteome</keyword>
<evidence type="ECO:0008006" key="10">
    <source>
        <dbReference type="Google" id="ProtNLM"/>
    </source>
</evidence>
<gene>
    <name evidence="8" type="ORF">LTR05_004676</name>
</gene>
<keyword evidence="5 7" id="KW-0472">Membrane</keyword>
<feature type="compositionally biased region" description="Gly residues" evidence="6">
    <location>
        <begin position="113"/>
        <end position="122"/>
    </location>
</feature>
<evidence type="ECO:0000256" key="5">
    <source>
        <dbReference type="ARBA" id="ARBA00023136"/>
    </source>
</evidence>
<dbReference type="InterPro" id="IPR002794">
    <property type="entry name" value="DUF92_TMEM19"/>
</dbReference>
<comment type="subcellular location">
    <subcellularLocation>
        <location evidence="1">Membrane</location>
        <topology evidence="1">Multi-pass membrane protein</topology>
    </subcellularLocation>
</comment>
<dbReference type="Pfam" id="PF01940">
    <property type="entry name" value="DUF92"/>
    <property type="match status" value="1"/>
</dbReference>
<feature type="transmembrane region" description="Helical" evidence="7">
    <location>
        <begin position="194"/>
        <end position="216"/>
    </location>
</feature>